<dbReference type="Pfam" id="PF00877">
    <property type="entry name" value="NLPC_P60"/>
    <property type="match status" value="1"/>
</dbReference>
<dbReference type="RefSeq" id="WP_344864093.1">
    <property type="nucleotide sequence ID" value="NZ_BAAAZN010000011.1"/>
</dbReference>
<organism evidence="7 8">
    <name type="scientific">Amycolatopsis ultiminotia</name>
    <dbReference type="NCBI Taxonomy" id="543629"/>
    <lineage>
        <taxon>Bacteria</taxon>
        <taxon>Bacillati</taxon>
        <taxon>Actinomycetota</taxon>
        <taxon>Actinomycetes</taxon>
        <taxon>Pseudonocardiales</taxon>
        <taxon>Pseudonocardiaceae</taxon>
        <taxon>Amycolatopsis</taxon>
    </lineage>
</organism>
<name>A0ABP6X451_9PSEU</name>
<dbReference type="InterPro" id="IPR038765">
    <property type="entry name" value="Papain-like_cys_pep_sf"/>
</dbReference>
<feature type="compositionally biased region" description="Low complexity" evidence="5">
    <location>
        <begin position="58"/>
        <end position="69"/>
    </location>
</feature>
<dbReference type="Proteomes" id="UP001500689">
    <property type="component" value="Unassembled WGS sequence"/>
</dbReference>
<dbReference type="Gene3D" id="3.90.1720.10">
    <property type="entry name" value="endopeptidase domain like (from Nostoc punctiforme)"/>
    <property type="match status" value="1"/>
</dbReference>
<evidence type="ECO:0000313" key="8">
    <source>
        <dbReference type="Proteomes" id="UP001500689"/>
    </source>
</evidence>
<evidence type="ECO:0000313" key="7">
    <source>
        <dbReference type="EMBL" id="GAA3561169.1"/>
    </source>
</evidence>
<dbReference type="PANTHER" id="PTHR47359:SF3">
    <property type="entry name" value="NLP_P60 DOMAIN-CONTAINING PROTEIN-RELATED"/>
    <property type="match status" value="1"/>
</dbReference>
<evidence type="ECO:0000256" key="5">
    <source>
        <dbReference type="SAM" id="MobiDB-lite"/>
    </source>
</evidence>
<keyword evidence="8" id="KW-1185">Reference proteome</keyword>
<comment type="caution">
    <text evidence="7">The sequence shown here is derived from an EMBL/GenBank/DDBJ whole genome shotgun (WGS) entry which is preliminary data.</text>
</comment>
<evidence type="ECO:0000256" key="3">
    <source>
        <dbReference type="ARBA" id="ARBA00022801"/>
    </source>
</evidence>
<keyword evidence="3" id="KW-0378">Hydrolase</keyword>
<evidence type="ECO:0000256" key="2">
    <source>
        <dbReference type="ARBA" id="ARBA00022670"/>
    </source>
</evidence>
<dbReference type="InterPro" id="IPR051794">
    <property type="entry name" value="PG_Endopeptidase_C40"/>
</dbReference>
<evidence type="ECO:0000256" key="1">
    <source>
        <dbReference type="ARBA" id="ARBA00007074"/>
    </source>
</evidence>
<protein>
    <recommendedName>
        <fullName evidence="6">NlpC/P60 domain-containing protein</fullName>
    </recommendedName>
</protein>
<evidence type="ECO:0000256" key="4">
    <source>
        <dbReference type="ARBA" id="ARBA00022807"/>
    </source>
</evidence>
<accession>A0ABP6X451</accession>
<comment type="similarity">
    <text evidence="1">Belongs to the peptidase C40 family.</text>
</comment>
<keyword evidence="4" id="KW-0788">Thiol protease</keyword>
<feature type="region of interest" description="Disordered" evidence="5">
    <location>
        <begin position="1"/>
        <end position="78"/>
    </location>
</feature>
<reference evidence="8" key="1">
    <citation type="journal article" date="2019" name="Int. J. Syst. Evol. Microbiol.">
        <title>The Global Catalogue of Microorganisms (GCM) 10K type strain sequencing project: providing services to taxonomists for standard genome sequencing and annotation.</title>
        <authorList>
            <consortium name="The Broad Institute Genomics Platform"/>
            <consortium name="The Broad Institute Genome Sequencing Center for Infectious Disease"/>
            <person name="Wu L."/>
            <person name="Ma J."/>
        </authorList>
    </citation>
    <scope>NUCLEOTIDE SEQUENCE [LARGE SCALE GENOMIC DNA]</scope>
    <source>
        <strain evidence="8">JCM 16898</strain>
    </source>
</reference>
<dbReference type="InterPro" id="IPR000064">
    <property type="entry name" value="NLP_P60_dom"/>
</dbReference>
<keyword evidence="2" id="KW-0645">Protease</keyword>
<dbReference type="PANTHER" id="PTHR47359">
    <property type="entry name" value="PEPTIDOGLYCAN DL-ENDOPEPTIDASE CWLO"/>
    <property type="match status" value="1"/>
</dbReference>
<dbReference type="SUPFAM" id="SSF54001">
    <property type="entry name" value="Cysteine proteinases"/>
    <property type="match status" value="1"/>
</dbReference>
<sequence>MQRSGFPDRYAPREAQAESIVATLRAGPDNPAPPSDGGTPPSIDAAASCPDNGKSDLPLEPGQQQQPGRLPEDFPWPADPQQKAAVQFAAAQLGKRYVWGGKGPDDYDCSGLMLAAWAAAGVGIPAGTVAQGQAGHAVAGLSQAQPGDLLFIPGAFGSATTPRHVGMYIGADLIVDAYDEHHGVILERVADWSTRIVKIRRVVEPAVPAPPRGGGR</sequence>
<feature type="domain" description="NlpC/P60" evidence="6">
    <location>
        <begin position="79"/>
        <end position="203"/>
    </location>
</feature>
<dbReference type="EMBL" id="BAAAZN010000011">
    <property type="protein sequence ID" value="GAA3561169.1"/>
    <property type="molecule type" value="Genomic_DNA"/>
</dbReference>
<evidence type="ECO:0000259" key="6">
    <source>
        <dbReference type="PROSITE" id="PS51935"/>
    </source>
</evidence>
<gene>
    <name evidence="7" type="ORF">GCM10022222_51160</name>
</gene>
<proteinExistence type="inferred from homology"/>
<dbReference type="PROSITE" id="PS51935">
    <property type="entry name" value="NLPC_P60"/>
    <property type="match status" value="1"/>
</dbReference>